<gene>
    <name evidence="1" type="ORF">E6K71_10915</name>
</gene>
<dbReference type="EMBL" id="VBOR01000128">
    <property type="protein sequence ID" value="TMQ47074.1"/>
    <property type="molecule type" value="Genomic_DNA"/>
</dbReference>
<dbReference type="InterPro" id="IPR011042">
    <property type="entry name" value="6-blade_b-propeller_TolB-like"/>
</dbReference>
<evidence type="ECO:0000313" key="2">
    <source>
        <dbReference type="Proteomes" id="UP000316292"/>
    </source>
</evidence>
<sequence length="104" mass="10983">MNRTLLLAFLLIATSCGGKQTPRPGPPSGNASIQARLLVNGLDQPVDLQAAPGDTDRLFIVQKTGAIRVFAGDSLVPRVFLDIASRVSNGSEQGLLGLAFHPQF</sequence>
<accession>A0A538S6S5</accession>
<dbReference type="Gene3D" id="2.120.10.30">
    <property type="entry name" value="TolB, C-terminal domain"/>
    <property type="match status" value="1"/>
</dbReference>
<dbReference type="SUPFAM" id="SSF50952">
    <property type="entry name" value="Soluble quinoprotein glucose dehydrogenase"/>
    <property type="match status" value="1"/>
</dbReference>
<dbReference type="PANTHER" id="PTHR19328:SF75">
    <property type="entry name" value="ALDOSE SUGAR DEHYDROGENASE YLII"/>
    <property type="match status" value="1"/>
</dbReference>
<name>A0A538S6S5_UNCEI</name>
<dbReference type="PANTHER" id="PTHR19328">
    <property type="entry name" value="HEDGEHOG-INTERACTING PROTEIN"/>
    <property type="match status" value="1"/>
</dbReference>
<dbReference type="AlphaFoldDB" id="A0A538S6S5"/>
<reference evidence="1 2" key="1">
    <citation type="journal article" date="2019" name="Nat. Microbiol.">
        <title>Mediterranean grassland soil C-N compound turnover is dependent on rainfall and depth, and is mediated by genomically divergent microorganisms.</title>
        <authorList>
            <person name="Diamond S."/>
            <person name="Andeer P.F."/>
            <person name="Li Z."/>
            <person name="Crits-Christoph A."/>
            <person name="Burstein D."/>
            <person name="Anantharaman K."/>
            <person name="Lane K.R."/>
            <person name="Thomas B.C."/>
            <person name="Pan C."/>
            <person name="Northen T.R."/>
            <person name="Banfield J.F."/>
        </authorList>
    </citation>
    <scope>NUCLEOTIDE SEQUENCE [LARGE SCALE GENOMIC DNA]</scope>
    <source>
        <strain evidence="1">WS_1</strain>
    </source>
</reference>
<proteinExistence type="predicted"/>
<organism evidence="1 2">
    <name type="scientific">Eiseniibacteriota bacterium</name>
    <dbReference type="NCBI Taxonomy" id="2212470"/>
    <lineage>
        <taxon>Bacteria</taxon>
        <taxon>Candidatus Eiseniibacteriota</taxon>
    </lineage>
</organism>
<dbReference type="PROSITE" id="PS51257">
    <property type="entry name" value="PROKAR_LIPOPROTEIN"/>
    <property type="match status" value="1"/>
</dbReference>
<dbReference type="Proteomes" id="UP000316292">
    <property type="component" value="Unassembled WGS sequence"/>
</dbReference>
<evidence type="ECO:0000313" key="1">
    <source>
        <dbReference type="EMBL" id="TMQ47074.1"/>
    </source>
</evidence>
<feature type="non-terminal residue" evidence="1">
    <location>
        <position position="104"/>
    </location>
</feature>
<comment type="caution">
    <text evidence="1">The sequence shown here is derived from an EMBL/GenBank/DDBJ whole genome shotgun (WGS) entry which is preliminary data.</text>
</comment>
<protein>
    <submittedName>
        <fullName evidence="1">Glucose dehydrogenase</fullName>
    </submittedName>
</protein>
<dbReference type="InterPro" id="IPR011041">
    <property type="entry name" value="Quinoprot_gluc/sorb_DH_b-prop"/>
</dbReference>